<evidence type="ECO:0000259" key="7">
    <source>
        <dbReference type="Pfam" id="PF00185"/>
    </source>
</evidence>
<dbReference type="GO" id="GO:0004585">
    <property type="term" value="F:ornithine carbamoyltransferase activity"/>
    <property type="evidence" value="ECO:0007669"/>
    <property type="project" value="UniProtKB-EC"/>
</dbReference>
<feature type="binding site" evidence="6">
    <location>
        <position position="108"/>
    </location>
    <ligand>
        <name>carbamoyl phosphate</name>
        <dbReference type="ChEBI" id="CHEBI:58228"/>
    </ligand>
</feature>
<dbReference type="PRINTS" id="PR00102">
    <property type="entry name" value="OTCASE"/>
</dbReference>
<organism evidence="9 10">
    <name type="scientific">Microbacterium croceum</name>
    <dbReference type="NCBI Taxonomy" id="2851645"/>
    <lineage>
        <taxon>Bacteria</taxon>
        <taxon>Bacillati</taxon>
        <taxon>Actinomycetota</taxon>
        <taxon>Actinomycetes</taxon>
        <taxon>Micrococcales</taxon>
        <taxon>Microbacteriaceae</taxon>
        <taxon>Microbacterium</taxon>
    </lineage>
</organism>
<feature type="binding site" evidence="6">
    <location>
        <begin position="135"/>
        <end position="138"/>
    </location>
    <ligand>
        <name>carbamoyl phosphate</name>
        <dbReference type="ChEBI" id="CHEBI:58228"/>
    </ligand>
</feature>
<proteinExistence type="inferred from homology"/>
<feature type="binding site" evidence="6">
    <location>
        <position position="168"/>
    </location>
    <ligand>
        <name>L-ornithine</name>
        <dbReference type="ChEBI" id="CHEBI:46911"/>
    </ligand>
</feature>
<dbReference type="Pfam" id="PF02729">
    <property type="entry name" value="OTCace_N"/>
    <property type="match status" value="1"/>
</dbReference>
<dbReference type="InterPro" id="IPR036901">
    <property type="entry name" value="Asp/Orn_carbamoylTrfase_sf"/>
</dbReference>
<dbReference type="PANTHER" id="PTHR45753:SF2">
    <property type="entry name" value="ORNITHINE CARBAMOYLTRANSFERASE"/>
    <property type="match status" value="1"/>
</dbReference>
<comment type="caution">
    <text evidence="9">The sequence shown here is derived from an EMBL/GenBank/DDBJ whole genome shotgun (WGS) entry which is preliminary data.</text>
</comment>
<dbReference type="PROSITE" id="PS00097">
    <property type="entry name" value="CARBAMOYLTRANSFERASE"/>
    <property type="match status" value="1"/>
</dbReference>
<comment type="function">
    <text evidence="1">Reversibly catalyzes the transfer of the carbamoyl group from carbamoyl phosphate (CP) to the N(epsilon) atom of ornithine (ORN) to produce L-citrulline.</text>
</comment>
<protein>
    <recommendedName>
        <fullName evidence="3 6">Ornithine carbamoyltransferase</fullName>
        <shortName evidence="6">OTCase</shortName>
        <ecNumber evidence="3 6">2.1.3.3</ecNumber>
    </recommendedName>
</protein>
<dbReference type="RefSeq" id="WP_247630134.1">
    <property type="nucleotide sequence ID" value="NZ_JAHWXN010000001.1"/>
</dbReference>
<evidence type="ECO:0000256" key="5">
    <source>
        <dbReference type="ARBA" id="ARBA00048772"/>
    </source>
</evidence>
<evidence type="ECO:0000256" key="6">
    <source>
        <dbReference type="HAMAP-Rule" id="MF_01109"/>
    </source>
</evidence>
<dbReference type="InterPro" id="IPR006130">
    <property type="entry name" value="Asp/Orn_carbamoylTrfase"/>
</dbReference>
<dbReference type="SUPFAM" id="SSF53671">
    <property type="entry name" value="Aspartate/ornithine carbamoyltransferase"/>
    <property type="match status" value="1"/>
</dbReference>
<feature type="binding site" evidence="6">
    <location>
        <position position="232"/>
    </location>
    <ligand>
        <name>L-ornithine</name>
        <dbReference type="ChEBI" id="CHEBI:46911"/>
    </ligand>
</feature>
<evidence type="ECO:0000259" key="8">
    <source>
        <dbReference type="Pfam" id="PF02729"/>
    </source>
</evidence>
<evidence type="ECO:0000256" key="4">
    <source>
        <dbReference type="ARBA" id="ARBA00022679"/>
    </source>
</evidence>
<evidence type="ECO:0000313" key="10">
    <source>
        <dbReference type="Proteomes" id="UP001300096"/>
    </source>
</evidence>
<dbReference type="Gene3D" id="3.40.50.1370">
    <property type="entry name" value="Aspartate/ornithine carbamoyltransferase"/>
    <property type="match status" value="2"/>
</dbReference>
<dbReference type="InterPro" id="IPR024904">
    <property type="entry name" value="OTCase_ArgI"/>
</dbReference>
<dbReference type="HAMAP" id="MF_01109">
    <property type="entry name" value="OTCase"/>
    <property type="match status" value="1"/>
</dbReference>
<feature type="binding site" evidence="6">
    <location>
        <begin position="236"/>
        <end position="237"/>
    </location>
    <ligand>
        <name>L-ornithine</name>
        <dbReference type="ChEBI" id="CHEBI:46911"/>
    </ligand>
</feature>
<evidence type="ECO:0000313" key="9">
    <source>
        <dbReference type="EMBL" id="MCK2036790.1"/>
    </source>
</evidence>
<evidence type="ECO:0000256" key="3">
    <source>
        <dbReference type="ARBA" id="ARBA00013007"/>
    </source>
</evidence>
<dbReference type="InterPro" id="IPR006131">
    <property type="entry name" value="Asp_carbamoyltransf_Asp/Orn-bd"/>
</dbReference>
<evidence type="ECO:0000256" key="1">
    <source>
        <dbReference type="ARBA" id="ARBA00003822"/>
    </source>
</evidence>
<dbReference type="Pfam" id="PF00185">
    <property type="entry name" value="OTCace"/>
    <property type="match status" value="1"/>
</dbReference>
<keyword evidence="6" id="KW-0963">Cytoplasm</keyword>
<dbReference type="NCBIfam" id="TIGR00658">
    <property type="entry name" value="orni_carb_tr"/>
    <property type="match status" value="1"/>
</dbReference>
<keyword evidence="4 6" id="KW-0808">Transferase</keyword>
<comment type="subcellular location">
    <subcellularLocation>
        <location evidence="6">Cytoplasm</location>
    </subcellularLocation>
</comment>
<accession>A0ABT0FFE3</accession>
<dbReference type="Proteomes" id="UP001300096">
    <property type="component" value="Unassembled WGS sequence"/>
</dbReference>
<gene>
    <name evidence="9" type="primary">argF</name>
    <name evidence="9" type="ORF">KZC51_11660</name>
</gene>
<comment type="caution">
    <text evidence="6">Lacks conserved residue(s) required for the propagation of feature annotation.</text>
</comment>
<feature type="domain" description="Aspartate/ornithine carbamoyltransferase carbamoyl-P binding" evidence="8">
    <location>
        <begin position="9"/>
        <end position="148"/>
    </location>
</feature>
<dbReference type="InterPro" id="IPR006132">
    <property type="entry name" value="Asp/Orn_carbamoyltranf_P-bd"/>
</dbReference>
<dbReference type="EC" id="2.1.3.3" evidence="3 6"/>
<dbReference type="PANTHER" id="PTHR45753">
    <property type="entry name" value="ORNITHINE CARBAMOYLTRANSFERASE, MITOCHONDRIAL"/>
    <property type="match status" value="1"/>
</dbReference>
<feature type="binding site" evidence="6">
    <location>
        <begin position="57"/>
        <end position="60"/>
    </location>
    <ligand>
        <name>carbamoyl phosphate</name>
        <dbReference type="ChEBI" id="CHEBI:58228"/>
    </ligand>
</feature>
<dbReference type="EMBL" id="JAHWXN010000001">
    <property type="protein sequence ID" value="MCK2036790.1"/>
    <property type="molecule type" value="Genomic_DNA"/>
</dbReference>
<feature type="binding site" evidence="6">
    <location>
        <begin position="274"/>
        <end position="275"/>
    </location>
    <ligand>
        <name>carbamoyl phosphate</name>
        <dbReference type="ChEBI" id="CHEBI:58228"/>
    </ligand>
</feature>
<sequence>MTHSTWIPHLLKDEDLTRDQFERLLGVAAEAKAARRSGTERQQLTGRRIAVLFEKPSTRTRAAFEVAIYEQGGHLTYIDPASSHVGVTESIEDTAIVLGRLYDGIAFRGYAHADVEALARHADVPVWNALTDRWHPTQALADLLTMREHSAAPLNDRSVCFLGDARDNVANSLLTSGAIMGMDVRVACPDSLRPESAVIHAAERLAAASGGALLITDDVDRAVHGADFLYTDVWVSMGEPREAWAARIPSLLPYRVDPTMIRRTGNPAVKLLHCLPAIHDRRSAIGRELFDGYGLDGAEVADEVFRSEGSLVFDQAENRMHTIKAVLLGSLGDDSAPAGEG</sequence>
<feature type="domain" description="Aspartate/ornithine carbamoyltransferase Asp/Orn-binding" evidence="7">
    <location>
        <begin position="156"/>
        <end position="328"/>
    </location>
</feature>
<dbReference type="InterPro" id="IPR002292">
    <property type="entry name" value="Orn/put_carbamltrans"/>
</dbReference>
<feature type="binding site" evidence="6">
    <location>
        <position position="319"/>
    </location>
    <ligand>
        <name>carbamoyl phosphate</name>
        <dbReference type="ChEBI" id="CHEBI:58228"/>
    </ligand>
</feature>
<dbReference type="PRINTS" id="PR00100">
    <property type="entry name" value="AOTCASE"/>
</dbReference>
<name>A0ABT0FFE3_9MICO</name>
<comment type="similarity">
    <text evidence="2 6">Belongs to the aspartate/ornithine carbamoyltransferase superfamily. OTCase family.</text>
</comment>
<keyword evidence="10" id="KW-1185">Reference proteome</keyword>
<reference evidence="9 10" key="1">
    <citation type="submission" date="2021-06" db="EMBL/GenBank/DDBJ databases">
        <title>Genome-based taxonomic framework of Microbacterium strains isolated from marine environment, the description of four new species and reclassification of four preexisting species.</title>
        <authorList>
            <person name="Lee S.D."/>
            <person name="Kim S.-M."/>
            <person name="Byeon Y.-S."/>
            <person name="Yang H.L."/>
            <person name="Kim I.S."/>
        </authorList>
    </citation>
    <scope>NUCLEOTIDE SEQUENCE [LARGE SCALE GENOMIC DNA]</scope>
    <source>
        <strain evidence="9 10">SSW1-49</strain>
    </source>
</reference>
<comment type="catalytic activity">
    <reaction evidence="5 6">
        <text>carbamoyl phosphate + L-ornithine = L-citrulline + phosphate + H(+)</text>
        <dbReference type="Rhea" id="RHEA:19513"/>
        <dbReference type="ChEBI" id="CHEBI:15378"/>
        <dbReference type="ChEBI" id="CHEBI:43474"/>
        <dbReference type="ChEBI" id="CHEBI:46911"/>
        <dbReference type="ChEBI" id="CHEBI:57743"/>
        <dbReference type="ChEBI" id="CHEBI:58228"/>
        <dbReference type="EC" id="2.1.3.3"/>
    </reaction>
</comment>
<evidence type="ECO:0000256" key="2">
    <source>
        <dbReference type="ARBA" id="ARBA00007805"/>
    </source>
</evidence>